<evidence type="ECO:0000313" key="11">
    <source>
        <dbReference type="Proteomes" id="UP001162734"/>
    </source>
</evidence>
<dbReference type="PROSITE" id="PS01014">
    <property type="entry name" value="NUSG"/>
    <property type="match status" value="1"/>
</dbReference>
<reference evidence="11" key="1">
    <citation type="journal article" date="2022" name="Int. J. Syst. Evol. Microbiol.">
        <title>Anaeromyxobacter oryzae sp. nov., Anaeromyxobacter diazotrophicus sp. nov. and Anaeromyxobacter paludicola sp. nov., isolated from paddy soils.</title>
        <authorList>
            <person name="Itoh H."/>
            <person name="Xu Z."/>
            <person name="Mise K."/>
            <person name="Masuda Y."/>
            <person name="Ushijima N."/>
            <person name="Hayakawa C."/>
            <person name="Shiratori Y."/>
            <person name="Senoo K."/>
        </authorList>
    </citation>
    <scope>NUCLEOTIDE SEQUENCE [LARGE SCALE GENOMIC DNA]</scope>
    <source>
        <strain evidence="11">Red630</strain>
    </source>
</reference>
<dbReference type="Pfam" id="PF02357">
    <property type="entry name" value="NusG"/>
    <property type="match status" value="1"/>
</dbReference>
<dbReference type="InterPro" id="IPR001062">
    <property type="entry name" value="Transcrpt_antiterm_NusG"/>
</dbReference>
<dbReference type="RefSeq" id="WP_248344690.1">
    <property type="nucleotide sequence ID" value="NZ_AP025592.1"/>
</dbReference>
<dbReference type="Pfam" id="PF00467">
    <property type="entry name" value="KOW"/>
    <property type="match status" value="1"/>
</dbReference>
<feature type="domain" description="KOW" evidence="9">
    <location>
        <begin position="138"/>
        <end position="165"/>
    </location>
</feature>
<dbReference type="CDD" id="cd06091">
    <property type="entry name" value="KOW_NusG"/>
    <property type="match status" value="1"/>
</dbReference>
<dbReference type="SUPFAM" id="SSF50104">
    <property type="entry name" value="Translation proteins SH3-like domain"/>
    <property type="match status" value="1"/>
</dbReference>
<evidence type="ECO:0000256" key="7">
    <source>
        <dbReference type="RuleBase" id="RU000538"/>
    </source>
</evidence>
<dbReference type="PANTHER" id="PTHR30265">
    <property type="entry name" value="RHO-INTERACTING TRANSCRIPTION TERMINATION FACTOR NUSG"/>
    <property type="match status" value="1"/>
</dbReference>
<keyword evidence="4 5" id="KW-0804">Transcription</keyword>
<dbReference type="InterPro" id="IPR005824">
    <property type="entry name" value="KOW"/>
</dbReference>
<dbReference type="SMART" id="SM00738">
    <property type="entry name" value="NGN"/>
    <property type="match status" value="1"/>
</dbReference>
<dbReference type="Gene3D" id="2.30.30.30">
    <property type="match status" value="1"/>
</dbReference>
<evidence type="ECO:0000259" key="8">
    <source>
        <dbReference type="SMART" id="SM00738"/>
    </source>
</evidence>
<dbReference type="PRINTS" id="PR00338">
    <property type="entry name" value="NUSGTNSCPFCT"/>
</dbReference>
<sequence length="192" mass="21990">MAKKWYAVHTYSGFENKVKKSLEERVRQFHLEEKVDEILIPMEQVVEMVHGEKKTSKRKFFPGYILVHMEMGDETWHLVKDTAKVTGFVGANKPPVSEAGDKARRQAWEYVPVVKDAEVARLTNQISEGTSRPKPKVQFEDGDQVRVIDGPFQNFNGTVEEVKPEKGKLRVLVSIFGRATPVELDFMQVEKT</sequence>
<dbReference type="PANTHER" id="PTHR30265:SF2">
    <property type="entry name" value="TRANSCRIPTION TERMINATION_ANTITERMINATION PROTEIN NUSG"/>
    <property type="match status" value="1"/>
</dbReference>
<dbReference type="InterPro" id="IPR047050">
    <property type="entry name" value="NGN"/>
</dbReference>
<dbReference type="InterPro" id="IPR008991">
    <property type="entry name" value="Translation_prot_SH3-like_sf"/>
</dbReference>
<evidence type="ECO:0000259" key="9">
    <source>
        <dbReference type="SMART" id="SM00739"/>
    </source>
</evidence>
<evidence type="ECO:0000256" key="5">
    <source>
        <dbReference type="HAMAP-Rule" id="MF_00948"/>
    </source>
</evidence>
<evidence type="ECO:0000256" key="1">
    <source>
        <dbReference type="ARBA" id="ARBA00022472"/>
    </source>
</evidence>
<accession>A0ABM7X7I8</accession>
<evidence type="ECO:0000256" key="6">
    <source>
        <dbReference type="NCBIfam" id="TIGR00922"/>
    </source>
</evidence>
<comment type="similarity">
    <text evidence="5 7">Belongs to the NusG family.</text>
</comment>
<dbReference type="InterPro" id="IPR036735">
    <property type="entry name" value="NGN_dom_sf"/>
</dbReference>
<dbReference type="Gene3D" id="3.30.70.940">
    <property type="entry name" value="NusG, N-terminal domain"/>
    <property type="match status" value="1"/>
</dbReference>
<feature type="domain" description="NusG-like N-terminal" evidence="8">
    <location>
        <begin position="2"/>
        <end position="126"/>
    </location>
</feature>
<evidence type="ECO:0000256" key="3">
    <source>
        <dbReference type="ARBA" id="ARBA00023015"/>
    </source>
</evidence>
<evidence type="ECO:0000256" key="4">
    <source>
        <dbReference type="ARBA" id="ARBA00023163"/>
    </source>
</evidence>
<dbReference type="NCBIfam" id="TIGR00922">
    <property type="entry name" value="nusG"/>
    <property type="match status" value="1"/>
</dbReference>
<name>A0ABM7X7I8_9BACT</name>
<protein>
    <recommendedName>
        <fullName evidence="5 6">Transcription termination/antitermination protein NusG</fullName>
    </recommendedName>
</protein>
<evidence type="ECO:0000256" key="2">
    <source>
        <dbReference type="ARBA" id="ARBA00022814"/>
    </source>
</evidence>
<evidence type="ECO:0000313" key="10">
    <source>
        <dbReference type="EMBL" id="BDG07768.1"/>
    </source>
</evidence>
<dbReference type="InterPro" id="IPR014722">
    <property type="entry name" value="Rib_uL2_dom2"/>
</dbReference>
<comment type="function">
    <text evidence="5 7">Participates in transcription elongation, termination and antitermination.</text>
</comment>
<dbReference type="InterPro" id="IPR015869">
    <property type="entry name" value="Transcrpt_antiterm_NusG_bac_CS"/>
</dbReference>
<dbReference type="Proteomes" id="UP001162734">
    <property type="component" value="Chromosome"/>
</dbReference>
<dbReference type="CDD" id="cd09891">
    <property type="entry name" value="NGN_Bact_1"/>
    <property type="match status" value="1"/>
</dbReference>
<dbReference type="HAMAP" id="MF_00948">
    <property type="entry name" value="NusG"/>
    <property type="match status" value="1"/>
</dbReference>
<keyword evidence="11" id="KW-1185">Reference proteome</keyword>
<keyword evidence="2 5" id="KW-0889">Transcription antitermination</keyword>
<dbReference type="InterPro" id="IPR043425">
    <property type="entry name" value="NusG-like"/>
</dbReference>
<keyword evidence="1 5" id="KW-0806">Transcription termination</keyword>
<keyword evidence="3 5" id="KW-0805">Transcription regulation</keyword>
<gene>
    <name evidence="5 10" type="primary">nusG</name>
    <name evidence="10" type="ORF">AMPC_08810</name>
</gene>
<organism evidence="10 11">
    <name type="scientific">Anaeromyxobacter paludicola</name>
    <dbReference type="NCBI Taxonomy" id="2918171"/>
    <lineage>
        <taxon>Bacteria</taxon>
        <taxon>Pseudomonadati</taxon>
        <taxon>Myxococcota</taxon>
        <taxon>Myxococcia</taxon>
        <taxon>Myxococcales</taxon>
        <taxon>Cystobacterineae</taxon>
        <taxon>Anaeromyxobacteraceae</taxon>
        <taxon>Anaeromyxobacter</taxon>
    </lineage>
</organism>
<dbReference type="SUPFAM" id="SSF82679">
    <property type="entry name" value="N-utilization substance G protein NusG, N-terminal domain"/>
    <property type="match status" value="1"/>
</dbReference>
<proteinExistence type="inferred from homology"/>
<dbReference type="InterPro" id="IPR006645">
    <property type="entry name" value="NGN-like_dom"/>
</dbReference>
<dbReference type="SMART" id="SM00739">
    <property type="entry name" value="KOW"/>
    <property type="match status" value="1"/>
</dbReference>
<dbReference type="EMBL" id="AP025592">
    <property type="protein sequence ID" value="BDG07768.1"/>
    <property type="molecule type" value="Genomic_DNA"/>
</dbReference>